<dbReference type="InterPro" id="IPR004013">
    <property type="entry name" value="PHP_dom"/>
</dbReference>
<sequence>MRIDLHTHSRVSDGTEPPADVIRAAIDAGLDVVALTDHDTTAGWADAGAAARELGIGFVPGMEISCRTGDGISVHVLAYLQDPHHPGLLAEISKAREARVTRAERMVELLAEDFPITWEDVHAHVGHGATIGRPHIADALVAAGIVADRSEAFANILTSHSRYYVTHYAPDPALVVGMVRQAGGVPVFAHPVASSRGRVVGEEVFRRMVDAGLAGVEADHRDNPPEGQAWLRRFAAEHSLFVTGSSDYHGTGKPNRLGENTTAEAVLYRILEQGTGAEAFLPGRAAAG</sequence>
<gene>
    <name evidence="2" type="ORF">LVY72_12920</name>
</gene>
<name>A0ABS9L8E8_9MICC</name>
<proteinExistence type="predicted"/>
<dbReference type="Gene3D" id="1.10.150.650">
    <property type="match status" value="1"/>
</dbReference>
<dbReference type="InterPro" id="IPR052018">
    <property type="entry name" value="PHP_domain"/>
</dbReference>
<dbReference type="SUPFAM" id="SSF89550">
    <property type="entry name" value="PHP domain-like"/>
    <property type="match status" value="1"/>
</dbReference>
<dbReference type="InterPro" id="IPR016195">
    <property type="entry name" value="Pol/histidinol_Pase-like"/>
</dbReference>
<keyword evidence="3" id="KW-1185">Reference proteome</keyword>
<dbReference type="Pfam" id="PF02811">
    <property type="entry name" value="PHP"/>
    <property type="match status" value="1"/>
</dbReference>
<organism evidence="2 3">
    <name type="scientific">Arthrobacter hankyongi</name>
    <dbReference type="NCBI Taxonomy" id="2904801"/>
    <lineage>
        <taxon>Bacteria</taxon>
        <taxon>Bacillati</taxon>
        <taxon>Actinomycetota</taxon>
        <taxon>Actinomycetes</taxon>
        <taxon>Micrococcales</taxon>
        <taxon>Micrococcaceae</taxon>
        <taxon>Arthrobacter</taxon>
    </lineage>
</organism>
<feature type="domain" description="Polymerase/histidinol phosphatase N-terminal" evidence="1">
    <location>
        <begin position="3"/>
        <end position="68"/>
    </location>
</feature>
<reference evidence="2" key="1">
    <citation type="submission" date="2022-01" db="EMBL/GenBank/DDBJ databases">
        <authorList>
            <person name="Jo J.-H."/>
            <person name="Im W.-T."/>
        </authorList>
    </citation>
    <scope>NUCLEOTIDE SEQUENCE</scope>
    <source>
        <strain evidence="2">I2-34</strain>
    </source>
</reference>
<dbReference type="CDD" id="cd07438">
    <property type="entry name" value="PHP_HisPPase_AMP"/>
    <property type="match status" value="1"/>
</dbReference>
<accession>A0ABS9L8E8</accession>
<dbReference type="RefSeq" id="WP_237821448.1">
    <property type="nucleotide sequence ID" value="NZ_JAKLTQ010000008.1"/>
</dbReference>
<dbReference type="SMART" id="SM00481">
    <property type="entry name" value="POLIIIAc"/>
    <property type="match status" value="1"/>
</dbReference>
<evidence type="ECO:0000259" key="1">
    <source>
        <dbReference type="SMART" id="SM00481"/>
    </source>
</evidence>
<dbReference type="PANTHER" id="PTHR42924">
    <property type="entry name" value="EXONUCLEASE"/>
    <property type="match status" value="1"/>
</dbReference>
<evidence type="ECO:0000313" key="2">
    <source>
        <dbReference type="EMBL" id="MCG2622803.1"/>
    </source>
</evidence>
<dbReference type="EMBL" id="JAKLTQ010000008">
    <property type="protein sequence ID" value="MCG2622803.1"/>
    <property type="molecule type" value="Genomic_DNA"/>
</dbReference>
<dbReference type="Proteomes" id="UP001165368">
    <property type="component" value="Unassembled WGS sequence"/>
</dbReference>
<dbReference type="InterPro" id="IPR003141">
    <property type="entry name" value="Pol/His_phosphatase_N"/>
</dbReference>
<dbReference type="Gene3D" id="3.20.20.140">
    <property type="entry name" value="Metal-dependent hydrolases"/>
    <property type="match status" value="1"/>
</dbReference>
<protein>
    <submittedName>
        <fullName evidence="2">PHP domain-containing protein</fullName>
    </submittedName>
</protein>
<evidence type="ECO:0000313" key="3">
    <source>
        <dbReference type="Proteomes" id="UP001165368"/>
    </source>
</evidence>
<comment type="caution">
    <text evidence="2">The sequence shown here is derived from an EMBL/GenBank/DDBJ whole genome shotgun (WGS) entry which is preliminary data.</text>
</comment>
<dbReference type="PANTHER" id="PTHR42924:SF3">
    <property type="entry name" value="POLYMERASE_HISTIDINOL PHOSPHATASE N-TERMINAL DOMAIN-CONTAINING PROTEIN"/>
    <property type="match status" value="1"/>
</dbReference>